<evidence type="ECO:0000313" key="3">
    <source>
        <dbReference type="Proteomes" id="UP001183610"/>
    </source>
</evidence>
<dbReference type="Proteomes" id="UP001183610">
    <property type="component" value="Unassembled WGS sequence"/>
</dbReference>
<gene>
    <name evidence="2" type="ORF">RM698_20895</name>
</gene>
<protein>
    <submittedName>
        <fullName evidence="2">Uncharacterized protein</fullName>
    </submittedName>
</protein>
<evidence type="ECO:0000256" key="1">
    <source>
        <dbReference type="SAM" id="MobiDB-lite"/>
    </source>
</evidence>
<comment type="caution">
    <text evidence="2">The sequence shown here is derived from an EMBL/GenBank/DDBJ whole genome shotgun (WGS) entry which is preliminary data.</text>
</comment>
<sequence length="191" mass="21810">MTVRSEDVVGLIEATLALAFPTASTQGLTRAAEAVARWGAEDAAQYLDDPLTLRMITDLLRVAGVPEQDYRPAEPAGTAREWESEYRVWSHTDEMPDLPYLPRPPDRPRRTRRGEEAERGERAAYESEREYENEREYEYEREAEAAAARAYEREREPGPGTEEGRPQGRRWPFRRNRDGGREGGRDGGREG</sequence>
<feature type="region of interest" description="Disordered" evidence="1">
    <location>
        <begin position="93"/>
        <end position="191"/>
    </location>
</feature>
<name>A0ABU2R459_9ACTN</name>
<organism evidence="2 3">
    <name type="scientific">Streptomyces evansiae</name>
    <dbReference type="NCBI Taxonomy" id="3075535"/>
    <lineage>
        <taxon>Bacteria</taxon>
        <taxon>Bacillati</taxon>
        <taxon>Actinomycetota</taxon>
        <taxon>Actinomycetes</taxon>
        <taxon>Kitasatosporales</taxon>
        <taxon>Streptomycetaceae</taxon>
        <taxon>Streptomyces</taxon>
    </lineage>
</organism>
<feature type="compositionally biased region" description="Basic and acidic residues" evidence="1">
    <location>
        <begin position="104"/>
        <end position="166"/>
    </location>
</feature>
<proteinExistence type="predicted"/>
<keyword evidence="3" id="KW-1185">Reference proteome</keyword>
<feature type="compositionally biased region" description="Basic and acidic residues" evidence="1">
    <location>
        <begin position="175"/>
        <end position="191"/>
    </location>
</feature>
<reference evidence="3" key="1">
    <citation type="submission" date="2023-07" db="EMBL/GenBank/DDBJ databases">
        <title>30 novel species of actinomycetes from the DSMZ collection.</title>
        <authorList>
            <person name="Nouioui I."/>
        </authorList>
    </citation>
    <scope>NUCLEOTIDE SEQUENCE [LARGE SCALE GENOMIC DNA]</scope>
    <source>
        <strain evidence="3">DSM 41979</strain>
    </source>
</reference>
<accession>A0ABU2R459</accession>
<evidence type="ECO:0000313" key="2">
    <source>
        <dbReference type="EMBL" id="MDT0411488.1"/>
    </source>
</evidence>
<dbReference type="EMBL" id="JAVRET010000052">
    <property type="protein sequence ID" value="MDT0411488.1"/>
    <property type="molecule type" value="Genomic_DNA"/>
</dbReference>